<keyword evidence="1" id="KW-0472">Membrane</keyword>
<protein>
    <recommendedName>
        <fullName evidence="1">SURF1-like protein</fullName>
    </recommendedName>
</protein>
<dbReference type="EMBL" id="CP019605">
    <property type="protein sequence ID" value="AQP45709.1"/>
    <property type="molecule type" value="Genomic_DNA"/>
</dbReference>
<keyword evidence="1" id="KW-1003">Cell membrane</keyword>
<evidence type="ECO:0000256" key="1">
    <source>
        <dbReference type="RuleBase" id="RU363076"/>
    </source>
</evidence>
<keyword evidence="3" id="KW-1185">Reference proteome</keyword>
<dbReference type="Proteomes" id="UP000188324">
    <property type="component" value="Chromosome"/>
</dbReference>
<dbReference type="AlphaFoldDB" id="A0A1Q2CHW2"/>
<feature type="transmembrane region" description="Helical" evidence="1">
    <location>
        <begin position="199"/>
        <end position="219"/>
    </location>
</feature>
<proteinExistence type="inferred from homology"/>
<feature type="transmembrane region" description="Helical" evidence="1">
    <location>
        <begin position="7"/>
        <end position="27"/>
    </location>
</feature>
<dbReference type="InterPro" id="IPR002994">
    <property type="entry name" value="Surf1/Shy1"/>
</dbReference>
<accession>A0A1Q2CHW2</accession>
<evidence type="ECO:0000313" key="3">
    <source>
        <dbReference type="Proteomes" id="UP000188324"/>
    </source>
</evidence>
<gene>
    <name evidence="2" type="ORF">RPIT_13555</name>
</gene>
<keyword evidence="1" id="KW-0812">Transmembrane</keyword>
<comment type="subcellular location">
    <subcellularLocation>
        <location evidence="1">Cell membrane</location>
        <topology evidence="1">Multi-pass membrane protein</topology>
    </subcellularLocation>
</comment>
<dbReference type="CDD" id="cd06662">
    <property type="entry name" value="SURF1"/>
    <property type="match status" value="1"/>
</dbReference>
<sequence length="237" mass="25119">MGLRAKQAVALAAGVVLAIVMVLLGLWQQASYEESTRDVSAERAAMEPVSLLDNIAEDGSIEDIYGRRVQVSGVYEELPTLFVGSEPPLRVVGALRTTDDRVLAVVRGASDLPDAPPPPSGQQDITGIFLAPDLATDRVADGADLGSLRIQALAQDWPSPLIAGYVTLSADDAAAQGLEPAPLLLPEAEGSATHRGYALQWWVFAAGAIAFGVYAARGLEQDEKKRQRRAAETHPTP</sequence>
<dbReference type="GO" id="GO:0005886">
    <property type="term" value="C:plasma membrane"/>
    <property type="evidence" value="ECO:0007669"/>
    <property type="project" value="UniProtKB-SubCell"/>
</dbReference>
<reference evidence="2 3" key="1">
    <citation type="journal article" date="2016" name="Int. J. Syst. Evol. Microbiol.">
        <title>Tessaracoccus flavus sp. nov., isolated from the drainage system of a lindane-producing factory.</title>
        <authorList>
            <person name="Kumari R."/>
            <person name="Singh P."/>
            <person name="Schumann P."/>
            <person name="Lal R."/>
        </authorList>
    </citation>
    <scope>NUCLEOTIDE SEQUENCE [LARGE SCALE GENOMIC DNA]</scope>
    <source>
        <strain evidence="2 3">RP1T</strain>
    </source>
</reference>
<dbReference type="OrthoDB" id="3266379at2"/>
<organism evidence="2 3">
    <name type="scientific">Tessaracoccus flavus</name>
    <dbReference type="NCBI Taxonomy" id="1610493"/>
    <lineage>
        <taxon>Bacteria</taxon>
        <taxon>Bacillati</taxon>
        <taxon>Actinomycetota</taxon>
        <taxon>Actinomycetes</taxon>
        <taxon>Propionibacteriales</taxon>
        <taxon>Propionibacteriaceae</taxon>
        <taxon>Tessaracoccus</taxon>
    </lineage>
</organism>
<comment type="similarity">
    <text evidence="1">Belongs to the SURF1 family.</text>
</comment>
<dbReference type="KEGG" id="tfl:RPIT_13555"/>
<name>A0A1Q2CHW2_9ACTN</name>
<keyword evidence="1" id="KW-1133">Transmembrane helix</keyword>
<dbReference type="STRING" id="1610493.RPIT_13555"/>
<dbReference type="Pfam" id="PF02104">
    <property type="entry name" value="SURF1"/>
    <property type="match status" value="1"/>
</dbReference>
<evidence type="ECO:0000313" key="2">
    <source>
        <dbReference type="EMBL" id="AQP45709.1"/>
    </source>
</evidence>
<dbReference type="RefSeq" id="WP_077343912.1">
    <property type="nucleotide sequence ID" value="NZ_CP019605.1"/>
</dbReference>